<proteinExistence type="predicted"/>
<organism evidence="1 2">
    <name type="scientific">Lactococcus garvieae TRF1</name>
    <dbReference type="NCBI Taxonomy" id="1380772"/>
    <lineage>
        <taxon>Bacteria</taxon>
        <taxon>Bacillati</taxon>
        <taxon>Bacillota</taxon>
        <taxon>Bacilli</taxon>
        <taxon>Lactobacillales</taxon>
        <taxon>Streptococcaceae</taxon>
        <taxon>Lactococcus</taxon>
    </lineage>
</organism>
<dbReference type="EMBL" id="AVFE01000005">
    <property type="protein sequence ID" value="ETD05405.1"/>
    <property type="molecule type" value="Genomic_DNA"/>
</dbReference>
<dbReference type="AlphaFoldDB" id="V8AS30"/>
<evidence type="ECO:0000313" key="1">
    <source>
        <dbReference type="EMBL" id="ETD05405.1"/>
    </source>
</evidence>
<dbReference type="PATRIC" id="fig|1380772.3.peg.454"/>
<dbReference type="Proteomes" id="UP000018692">
    <property type="component" value="Unassembled WGS sequence"/>
</dbReference>
<accession>V8AS30</accession>
<name>V8AS30_9LACT</name>
<evidence type="ECO:0000313" key="2">
    <source>
        <dbReference type="Proteomes" id="UP000018692"/>
    </source>
</evidence>
<comment type="caution">
    <text evidence="1">The sequence shown here is derived from an EMBL/GenBank/DDBJ whole genome shotgun (WGS) entry which is preliminary data.</text>
</comment>
<evidence type="ECO:0008006" key="3">
    <source>
        <dbReference type="Google" id="ProtNLM"/>
    </source>
</evidence>
<sequence>MIDMSKLKSTEESRTFMLKGRPEMFEIYLVPLESLRYNLQNGRIASYITEYEDTKGILPQDYDILNDEVEKFIVESNERAFKKTKNNIKLFDQLEPAVVLSTGVVVDGNRRFSALRQLHREGNGAKFGYLKAAVIDEKNYTPKEIKTLELNLQHARDVRVDYNPIERLVDIYRDLLRDEAQFTVEEYARETDTTIKKINEEIEVAKLLVQYLEFLNQPLKFHIARHQNLDGPLREVFKILRSQKIDDYLKEDVRELLFANILTLNGDVTRKIRELKIVMEDPNIVSEYLEEVEEVLESINDYFQEEEVHRNIEKTNIVNIPEEAVRAISKTTEMKVEKKKLSKAQKQPIEAISKTLSTVENVDIEAACKMEEADKDDFMNYISKIKNKIQRIEDLMNA</sequence>
<reference evidence="1 2" key="1">
    <citation type="submission" date="2013-07" db="EMBL/GenBank/DDBJ databases">
        <title>Isolation of Lactococcus garvieae strain TRF1 from the fecal material of a timber rattlesnake.</title>
        <authorList>
            <person name="McLaughlin R.W."/>
            <person name="Cochran P.A."/>
            <person name="Dowd S.E."/>
        </authorList>
    </citation>
    <scope>NUCLEOTIDE SEQUENCE [LARGE SCALE GENOMIC DNA]</scope>
    <source>
        <strain evidence="1 2">TRF1</strain>
    </source>
</reference>
<protein>
    <recommendedName>
        <fullName evidence="3">ParB/Sulfiredoxin domain-containing protein</fullName>
    </recommendedName>
</protein>
<gene>
    <name evidence="1" type="ORF">N568_0102325</name>
</gene>